<dbReference type="AlphaFoldDB" id="A0A7W3ITN3"/>
<evidence type="ECO:0000313" key="6">
    <source>
        <dbReference type="Proteomes" id="UP000523079"/>
    </source>
</evidence>
<feature type="compositionally biased region" description="Basic and acidic residues" evidence="3">
    <location>
        <begin position="251"/>
        <end position="262"/>
    </location>
</feature>
<sequence length="262" mass="28559">MKKLVERPVLSIEPGLPRTGDLPRPRHPLLTLTRRPGGFLLRRYWDIHVHGRDKVPSHGPAILAANHLGALDGPILVAAAPRPSFALAKIELFHGWVGRALLWIGQIPVNRRALDVSAITRAVHLLRNGQLLAVFPEGYRGTGEVSHARNGAAYLAMVTGAPVVPVAMLGTRESGQNAHGVPRRGAEMHVVFGDPLHVDLSPWPRRKNAVAVQTERIRAHLAEHVRAAQELTGFPLPGPPQPREVPPAANRDTETPLDLEAR</sequence>
<organism evidence="5 6">
    <name type="scientific">Microlunatus kandeliicorticis</name>
    <dbReference type="NCBI Taxonomy" id="1759536"/>
    <lineage>
        <taxon>Bacteria</taxon>
        <taxon>Bacillati</taxon>
        <taxon>Actinomycetota</taxon>
        <taxon>Actinomycetes</taxon>
        <taxon>Propionibacteriales</taxon>
        <taxon>Propionibacteriaceae</taxon>
        <taxon>Microlunatus</taxon>
    </lineage>
</organism>
<protein>
    <submittedName>
        <fullName evidence="5">1-acyl-sn-glycerol-3-phosphate acyltransferase</fullName>
        <ecNumber evidence="5">2.3.1.51</ecNumber>
    </submittedName>
</protein>
<dbReference type="PANTHER" id="PTHR10434:SF11">
    <property type="entry name" value="1-ACYL-SN-GLYCEROL-3-PHOSPHATE ACYLTRANSFERASE"/>
    <property type="match status" value="1"/>
</dbReference>
<feature type="compositionally biased region" description="Pro residues" evidence="3">
    <location>
        <begin position="236"/>
        <end position="245"/>
    </location>
</feature>
<gene>
    <name evidence="5" type="ORF">FHX74_002681</name>
</gene>
<dbReference type="EC" id="2.3.1.51" evidence="5"/>
<evidence type="ECO:0000256" key="1">
    <source>
        <dbReference type="ARBA" id="ARBA00022679"/>
    </source>
</evidence>
<reference evidence="5 6" key="1">
    <citation type="submission" date="2020-07" db="EMBL/GenBank/DDBJ databases">
        <title>Sequencing the genomes of 1000 actinobacteria strains.</title>
        <authorList>
            <person name="Klenk H.-P."/>
        </authorList>
    </citation>
    <scope>NUCLEOTIDE SEQUENCE [LARGE SCALE GENOMIC DNA]</scope>
    <source>
        <strain evidence="5 6">DSM 100723</strain>
    </source>
</reference>
<evidence type="ECO:0000313" key="5">
    <source>
        <dbReference type="EMBL" id="MBA8795053.1"/>
    </source>
</evidence>
<accession>A0A7W3ITN3</accession>
<feature type="domain" description="Phospholipid/glycerol acyltransferase" evidence="4">
    <location>
        <begin position="61"/>
        <end position="171"/>
    </location>
</feature>
<proteinExistence type="predicted"/>
<dbReference type="CDD" id="cd07989">
    <property type="entry name" value="LPLAT_AGPAT-like"/>
    <property type="match status" value="1"/>
</dbReference>
<dbReference type="GO" id="GO:0005886">
    <property type="term" value="C:plasma membrane"/>
    <property type="evidence" value="ECO:0007669"/>
    <property type="project" value="TreeGrafter"/>
</dbReference>
<dbReference type="SMART" id="SM00563">
    <property type="entry name" value="PlsC"/>
    <property type="match status" value="1"/>
</dbReference>
<dbReference type="PANTHER" id="PTHR10434">
    <property type="entry name" value="1-ACYL-SN-GLYCEROL-3-PHOSPHATE ACYLTRANSFERASE"/>
    <property type="match status" value="1"/>
</dbReference>
<keyword evidence="6" id="KW-1185">Reference proteome</keyword>
<dbReference type="GO" id="GO:0006654">
    <property type="term" value="P:phosphatidic acid biosynthetic process"/>
    <property type="evidence" value="ECO:0007669"/>
    <property type="project" value="TreeGrafter"/>
</dbReference>
<feature type="region of interest" description="Disordered" evidence="3">
    <location>
        <begin position="231"/>
        <end position="262"/>
    </location>
</feature>
<dbReference type="Proteomes" id="UP000523079">
    <property type="component" value="Unassembled WGS sequence"/>
</dbReference>
<dbReference type="SUPFAM" id="SSF69593">
    <property type="entry name" value="Glycerol-3-phosphate (1)-acyltransferase"/>
    <property type="match status" value="1"/>
</dbReference>
<name>A0A7W3ITN3_9ACTN</name>
<keyword evidence="1 5" id="KW-0808">Transferase</keyword>
<evidence type="ECO:0000256" key="3">
    <source>
        <dbReference type="SAM" id="MobiDB-lite"/>
    </source>
</evidence>
<keyword evidence="2 5" id="KW-0012">Acyltransferase</keyword>
<evidence type="ECO:0000259" key="4">
    <source>
        <dbReference type="SMART" id="SM00563"/>
    </source>
</evidence>
<evidence type="ECO:0000256" key="2">
    <source>
        <dbReference type="ARBA" id="ARBA00023315"/>
    </source>
</evidence>
<dbReference type="GO" id="GO:0003841">
    <property type="term" value="F:1-acylglycerol-3-phosphate O-acyltransferase activity"/>
    <property type="evidence" value="ECO:0007669"/>
    <property type="project" value="UniProtKB-EC"/>
</dbReference>
<dbReference type="RefSeq" id="WP_182560663.1">
    <property type="nucleotide sequence ID" value="NZ_JACGWT010000004.1"/>
</dbReference>
<dbReference type="Pfam" id="PF01553">
    <property type="entry name" value="Acyltransferase"/>
    <property type="match status" value="1"/>
</dbReference>
<dbReference type="EMBL" id="JACGWT010000004">
    <property type="protein sequence ID" value="MBA8795053.1"/>
    <property type="molecule type" value="Genomic_DNA"/>
</dbReference>
<comment type="caution">
    <text evidence="5">The sequence shown here is derived from an EMBL/GenBank/DDBJ whole genome shotgun (WGS) entry which is preliminary data.</text>
</comment>
<dbReference type="InterPro" id="IPR002123">
    <property type="entry name" value="Plipid/glycerol_acylTrfase"/>
</dbReference>